<dbReference type="InterPro" id="IPR008979">
    <property type="entry name" value="Galactose-bd-like_sf"/>
</dbReference>
<protein>
    <recommendedName>
        <fullName evidence="3">beta-galactosidase</fullName>
        <ecNumber evidence="3">3.2.1.23</ecNumber>
    </recommendedName>
</protein>
<keyword evidence="7" id="KW-0326">Glycosidase</keyword>
<reference evidence="10" key="1">
    <citation type="submission" date="2023-07" db="EMBL/GenBank/DDBJ databases">
        <title>Black Yeasts Isolated from many extreme environments.</title>
        <authorList>
            <person name="Coleine C."/>
            <person name="Stajich J.E."/>
            <person name="Selbmann L."/>
        </authorList>
    </citation>
    <scope>NUCLEOTIDE SEQUENCE</scope>
    <source>
        <strain evidence="10">CCFEE 5485</strain>
    </source>
</reference>
<gene>
    <name evidence="10" type="ORF">LTR78_005324</name>
</gene>
<evidence type="ECO:0000256" key="8">
    <source>
        <dbReference type="RuleBase" id="RU003679"/>
    </source>
</evidence>
<dbReference type="Pfam" id="PF10435">
    <property type="entry name" value="BetaGal_dom2"/>
    <property type="match status" value="1"/>
</dbReference>
<evidence type="ECO:0000313" key="11">
    <source>
        <dbReference type="Proteomes" id="UP001274830"/>
    </source>
</evidence>
<evidence type="ECO:0000256" key="4">
    <source>
        <dbReference type="ARBA" id="ARBA00022729"/>
    </source>
</evidence>
<dbReference type="SUPFAM" id="SSF51445">
    <property type="entry name" value="(Trans)glycosidases"/>
    <property type="match status" value="1"/>
</dbReference>
<dbReference type="GO" id="GO:0005975">
    <property type="term" value="P:carbohydrate metabolic process"/>
    <property type="evidence" value="ECO:0007669"/>
    <property type="project" value="InterPro"/>
</dbReference>
<dbReference type="PANTHER" id="PTHR23421">
    <property type="entry name" value="BETA-GALACTOSIDASE RELATED"/>
    <property type="match status" value="1"/>
</dbReference>
<keyword evidence="11" id="KW-1185">Reference proteome</keyword>
<keyword evidence="4" id="KW-0732">Signal</keyword>
<dbReference type="Gene3D" id="2.60.120.260">
    <property type="entry name" value="Galactose-binding domain-like"/>
    <property type="match status" value="2"/>
</dbReference>
<dbReference type="InterPro" id="IPR001944">
    <property type="entry name" value="Glycoside_Hdrlase_35"/>
</dbReference>
<keyword evidence="5" id="KW-0378">Hydrolase</keyword>
<dbReference type="SUPFAM" id="SSF51011">
    <property type="entry name" value="Glycosyl hydrolase domain"/>
    <property type="match status" value="1"/>
</dbReference>
<dbReference type="Pfam" id="PF13363">
    <property type="entry name" value="BetaGal_dom3"/>
    <property type="match status" value="1"/>
</dbReference>
<evidence type="ECO:0000259" key="9">
    <source>
        <dbReference type="SMART" id="SM01029"/>
    </source>
</evidence>
<comment type="caution">
    <text evidence="10">The sequence shown here is derived from an EMBL/GenBank/DDBJ whole genome shotgun (WGS) entry which is preliminary data.</text>
</comment>
<dbReference type="SUPFAM" id="SSF117100">
    <property type="entry name" value="Beta-galactosidase LacA, domain 3"/>
    <property type="match status" value="1"/>
</dbReference>
<dbReference type="PRINTS" id="PR00742">
    <property type="entry name" value="GLHYDRLASE35"/>
</dbReference>
<evidence type="ECO:0000256" key="3">
    <source>
        <dbReference type="ARBA" id="ARBA00012756"/>
    </source>
</evidence>
<keyword evidence="6" id="KW-0325">Glycoprotein</keyword>
<feature type="domain" description="Beta-galactosidase" evidence="9">
    <location>
        <begin position="411"/>
        <end position="598"/>
    </location>
</feature>
<dbReference type="InterPro" id="IPR025972">
    <property type="entry name" value="BetaGal_dom3"/>
</dbReference>
<proteinExistence type="inferred from homology"/>
<dbReference type="Gene3D" id="2.102.20.10">
    <property type="entry name" value="Beta-galactosidase, domain 2"/>
    <property type="match status" value="1"/>
</dbReference>
<dbReference type="InterPro" id="IPR037110">
    <property type="entry name" value="Betagal_dom2_sf"/>
</dbReference>
<dbReference type="Proteomes" id="UP001274830">
    <property type="component" value="Unassembled WGS sequence"/>
</dbReference>
<sequence>MQIRASLCRHEGSPDGYLTSLEVFKYPWLHTEMKLISNLMLCLAALLAATTATSDNLTDLVTWDPYSLTVNGERVFISAGEFHYERLPNPVLWRDVLEKYKANGLNAVSIYFFWSYHSARRDVFDFTSPGKDIQQLLDIAKDVGLYVIARPGPYCNAETNGGGFALWGSDGQMGKLRTNDVAYEQAWQPWIEAVDTILAKNQITHGGNVILVQIENELQETKHDPTNTLVLYMEALENATRAAGITVPLTHNEKGERSQSWSTDYQNVGGAVNVYGLDSYPGGLSCTNINSGFQVVRNYYQWFQNYSSSQPEFLPEFEAGYILGWGTYFADQCLAEHDPAFADFYYKNNIGQRVTMQSLYMAFGGTNWGNLGAPVVYTSYDYSAPLRETREVQLKFKQTKLIGLFTRVSQDLLMTEMESNGTGNAVSSTGVYSWVLRNPNTKAGFYTVQQANSASRAVISFSVFLETSIGAIEVPSVSLNGRQSKILTSDYHFGKHTLLYSSADILTYGLFNQAVLVMYADVGQTSEFAFTDPKPHTTFHTYGTANVSATIAQSGSNSTNNPCEYTKYVYTQTQGSTVLRFSNGVVVYLLDTETAWTFFAPSTTTNPNVAPHAQVFVLGPYNVRNVTTSRNTISLIGDNANTTGIEVYAGASANKISWNGKALDTRMTAYGSLIATAPGASARKIELPCLTWLVADSLPEAQRRYDDTKWRVCNKTSSLSPTAPLTLPVLFSSDYGYYAGIKIYRGYFDGQAISANVTAQGGAAAGWSAWLNGRFVGGNTGNATRWSSSALLDFNKATMYNTSNVLTVVTDYTGHDETSTGSGVENPRGLLGAMLYGSHNSTMNFTQWKIQGNAGGDANIDPVRGPLNEDGLYGTRLGWHLPGFEPTGAAWSNGSPYQGLNASGIRWYISKFSLDIDADLDVPLGIEFDAPAGTMASLQLYVNGYQYGKYIPQIGPQTRFPVPPGVINNHDENTISIALWAQTDAGARLTNCTLFAYNQYQTGFSFDQDWSALQPRYTPDRLQYM</sequence>
<evidence type="ECO:0000256" key="1">
    <source>
        <dbReference type="ARBA" id="ARBA00001412"/>
    </source>
</evidence>
<dbReference type="InterPro" id="IPR031330">
    <property type="entry name" value="Gly_Hdrlase_35_cat"/>
</dbReference>
<dbReference type="Pfam" id="PF13364">
    <property type="entry name" value="BetaGal_ABD2"/>
    <property type="match status" value="2"/>
</dbReference>
<evidence type="ECO:0000256" key="2">
    <source>
        <dbReference type="ARBA" id="ARBA00009809"/>
    </source>
</evidence>
<dbReference type="FunFam" id="2.60.120.260:FF:000065">
    <property type="entry name" value="Beta-galactosidase A"/>
    <property type="match status" value="1"/>
</dbReference>
<evidence type="ECO:0000256" key="5">
    <source>
        <dbReference type="ARBA" id="ARBA00022801"/>
    </source>
</evidence>
<dbReference type="InterPro" id="IPR025300">
    <property type="entry name" value="BetaGal_jelly_roll_dom"/>
</dbReference>
<dbReference type="InterPro" id="IPR036833">
    <property type="entry name" value="BetaGal_dom3_sf"/>
</dbReference>
<dbReference type="Pfam" id="PF01301">
    <property type="entry name" value="Glyco_hydro_35"/>
    <property type="match status" value="1"/>
</dbReference>
<dbReference type="Gene3D" id="2.60.390.10">
    <property type="entry name" value="Beta-galactosidase, domain 3"/>
    <property type="match status" value="1"/>
</dbReference>
<dbReference type="SUPFAM" id="SSF49785">
    <property type="entry name" value="Galactose-binding domain-like"/>
    <property type="match status" value="2"/>
</dbReference>
<comment type="similarity">
    <text evidence="2 8">Belongs to the glycosyl hydrolase 35 family.</text>
</comment>
<dbReference type="InterPro" id="IPR018954">
    <property type="entry name" value="Betagal_dom2"/>
</dbReference>
<accession>A0AAE0WNQ1</accession>
<name>A0AAE0WNQ1_9PEZI</name>
<dbReference type="AlphaFoldDB" id="A0AAE0WNQ1"/>
<organism evidence="10 11">
    <name type="scientific">Recurvomyces mirabilis</name>
    <dbReference type="NCBI Taxonomy" id="574656"/>
    <lineage>
        <taxon>Eukaryota</taxon>
        <taxon>Fungi</taxon>
        <taxon>Dikarya</taxon>
        <taxon>Ascomycota</taxon>
        <taxon>Pezizomycotina</taxon>
        <taxon>Dothideomycetes</taxon>
        <taxon>Dothideomycetidae</taxon>
        <taxon>Mycosphaerellales</taxon>
        <taxon>Teratosphaeriaceae</taxon>
        <taxon>Recurvomyces</taxon>
    </lineage>
</organism>
<dbReference type="InterPro" id="IPR017853">
    <property type="entry name" value="GH"/>
</dbReference>
<dbReference type="FunFam" id="3.20.20.80:FF:000040">
    <property type="entry name" value="Beta-galactosidase A"/>
    <property type="match status" value="1"/>
</dbReference>
<evidence type="ECO:0000256" key="7">
    <source>
        <dbReference type="ARBA" id="ARBA00023295"/>
    </source>
</evidence>
<dbReference type="EMBL" id="JAUTXT010000017">
    <property type="protein sequence ID" value="KAK3674980.1"/>
    <property type="molecule type" value="Genomic_DNA"/>
</dbReference>
<dbReference type="Gene3D" id="3.20.20.80">
    <property type="entry name" value="Glycosidases"/>
    <property type="match status" value="1"/>
</dbReference>
<evidence type="ECO:0000256" key="6">
    <source>
        <dbReference type="ARBA" id="ARBA00023180"/>
    </source>
</evidence>
<evidence type="ECO:0000313" key="10">
    <source>
        <dbReference type="EMBL" id="KAK3674980.1"/>
    </source>
</evidence>
<dbReference type="EC" id="3.2.1.23" evidence="3"/>
<comment type="catalytic activity">
    <reaction evidence="1">
        <text>Hydrolysis of terminal non-reducing beta-D-galactose residues in beta-D-galactosides.</text>
        <dbReference type="EC" id="3.2.1.23"/>
    </reaction>
</comment>
<dbReference type="SMART" id="SM01029">
    <property type="entry name" value="BetaGal_dom2"/>
    <property type="match status" value="1"/>
</dbReference>
<dbReference type="GO" id="GO:0004565">
    <property type="term" value="F:beta-galactosidase activity"/>
    <property type="evidence" value="ECO:0007669"/>
    <property type="project" value="UniProtKB-EC"/>
</dbReference>